<comment type="caution">
    <text evidence="3">The sequence shown here is derived from an EMBL/GenBank/DDBJ whole genome shotgun (WGS) entry which is preliminary data.</text>
</comment>
<dbReference type="AlphaFoldDB" id="A0A286U350"/>
<dbReference type="RefSeq" id="WP_162532407.1">
    <property type="nucleotide sequence ID" value="NZ_BAOS01000034.1"/>
</dbReference>
<dbReference type="Pfam" id="PF08547">
    <property type="entry name" value="CIA30"/>
    <property type="match status" value="1"/>
</dbReference>
<dbReference type="GO" id="GO:0010257">
    <property type="term" value="P:NADH dehydrogenase complex assembly"/>
    <property type="evidence" value="ECO:0007669"/>
    <property type="project" value="TreeGrafter"/>
</dbReference>
<keyword evidence="3" id="KW-0830">Ubiquinone</keyword>
<comment type="similarity">
    <text evidence="1">Belongs to the CIA30 family.</text>
</comment>
<evidence type="ECO:0000313" key="4">
    <source>
        <dbReference type="Proteomes" id="UP000218542"/>
    </source>
</evidence>
<sequence>MKRVMFYFSLIVIILLSFKPETLAKEAYKSMDNQECLIFDFNNSDETEDWRILNDGVMGGLSQSQIDYSDSNTAIFKGTVSLENNGGFASTRTIPRPYDLDGYNGILLRVKGDGRIYQLRLRTSDRLDGVSYRYPFATEADTWMKVSIPFHECVPVFRGRILEDVEPIRPEEIQQIGFLISNKQAGEFQLEIDWIKAYTQKQDNFNFP</sequence>
<gene>
    <name evidence="3" type="ORF">SCALIN_C34_0098</name>
</gene>
<dbReference type="InterPro" id="IPR039131">
    <property type="entry name" value="NDUFAF1"/>
</dbReference>
<dbReference type="GO" id="GO:0051082">
    <property type="term" value="F:unfolded protein binding"/>
    <property type="evidence" value="ECO:0007669"/>
    <property type="project" value="TreeGrafter"/>
</dbReference>
<organism evidence="3 4">
    <name type="scientific">Candidatus Scalindua japonica</name>
    <dbReference type="NCBI Taxonomy" id="1284222"/>
    <lineage>
        <taxon>Bacteria</taxon>
        <taxon>Pseudomonadati</taxon>
        <taxon>Planctomycetota</taxon>
        <taxon>Candidatus Brocadiia</taxon>
        <taxon>Candidatus Brocadiales</taxon>
        <taxon>Candidatus Scalinduaceae</taxon>
        <taxon>Candidatus Scalindua</taxon>
    </lineage>
</organism>
<evidence type="ECO:0000313" key="3">
    <source>
        <dbReference type="EMBL" id="GAX62547.1"/>
    </source>
</evidence>
<dbReference type="Proteomes" id="UP000218542">
    <property type="component" value="Unassembled WGS sequence"/>
</dbReference>
<name>A0A286U350_9BACT</name>
<keyword evidence="4" id="KW-1185">Reference proteome</keyword>
<protein>
    <submittedName>
        <fullName evidence="3">NADH:ubiquinone oxidoreductase complex I intermediate-associated protein 30</fullName>
    </submittedName>
</protein>
<reference evidence="3 4" key="1">
    <citation type="journal article" date="2017" name="Environ. Microbiol. Rep.">
        <title>Genetic diversity of marine anaerobic ammonium-oxidizing bacteria as revealed by genomic and proteomic analyses of 'Candidatus Scalindua japonica'.</title>
        <authorList>
            <person name="Oshiki M."/>
            <person name="Mizuto K."/>
            <person name="Kimura Z."/>
            <person name="Kindaichi T."/>
            <person name="Satoh H."/>
            <person name="Okabe S."/>
        </authorList>
    </citation>
    <scope>NUCLEOTIDE SEQUENCE [LARGE SCALE GENOMIC DNA]</scope>
    <source>
        <strain evidence="4">husup-a2</strain>
    </source>
</reference>
<dbReference type="PANTHER" id="PTHR13194">
    <property type="entry name" value="COMPLEX I INTERMEDIATE-ASSOCIATED PROTEIN 30"/>
    <property type="match status" value="1"/>
</dbReference>
<evidence type="ECO:0000256" key="1">
    <source>
        <dbReference type="ARBA" id="ARBA00007884"/>
    </source>
</evidence>
<proteinExistence type="inferred from homology"/>
<dbReference type="InterPro" id="IPR013857">
    <property type="entry name" value="NADH-UbQ_OxRdtase-assoc_prot30"/>
</dbReference>
<dbReference type="EMBL" id="BAOS01000034">
    <property type="protein sequence ID" value="GAX62547.1"/>
    <property type="molecule type" value="Genomic_DNA"/>
</dbReference>
<accession>A0A286U350</accession>
<dbReference type="SUPFAM" id="SSF49785">
    <property type="entry name" value="Galactose-binding domain-like"/>
    <property type="match status" value="1"/>
</dbReference>
<dbReference type="InterPro" id="IPR008979">
    <property type="entry name" value="Galactose-bd-like_sf"/>
</dbReference>
<feature type="domain" description="NADH:ubiquinone oxidoreductase intermediate-associated protein 30" evidence="2">
    <location>
        <begin position="39"/>
        <end position="192"/>
    </location>
</feature>
<dbReference type="PANTHER" id="PTHR13194:SF19">
    <property type="entry name" value="NAD(P)-BINDING ROSSMANN-FOLD SUPERFAMILY PROTEIN"/>
    <property type="match status" value="1"/>
</dbReference>
<evidence type="ECO:0000259" key="2">
    <source>
        <dbReference type="Pfam" id="PF08547"/>
    </source>
</evidence>